<protein>
    <submittedName>
        <fullName evidence="1">Uncharacterized protein</fullName>
    </submittedName>
</protein>
<name>A0A0P1APL2_PLAHL</name>
<dbReference type="RefSeq" id="XP_024579835.1">
    <property type="nucleotide sequence ID" value="XM_024729460.1"/>
</dbReference>
<dbReference type="EMBL" id="CCYD01000667">
    <property type="protein sequence ID" value="CEG43466.1"/>
    <property type="molecule type" value="Genomic_DNA"/>
</dbReference>
<evidence type="ECO:0000313" key="1">
    <source>
        <dbReference type="EMBL" id="CEG43466.1"/>
    </source>
</evidence>
<proteinExistence type="predicted"/>
<organism evidence="1 2">
    <name type="scientific">Plasmopara halstedii</name>
    <name type="common">Downy mildew of sunflower</name>
    <dbReference type="NCBI Taxonomy" id="4781"/>
    <lineage>
        <taxon>Eukaryota</taxon>
        <taxon>Sar</taxon>
        <taxon>Stramenopiles</taxon>
        <taxon>Oomycota</taxon>
        <taxon>Peronosporomycetes</taxon>
        <taxon>Peronosporales</taxon>
        <taxon>Peronosporaceae</taxon>
        <taxon>Plasmopara</taxon>
    </lineage>
</organism>
<accession>A0A0P1APL2</accession>
<dbReference type="Proteomes" id="UP000054928">
    <property type="component" value="Unassembled WGS sequence"/>
</dbReference>
<sequence>MNTHGNDPRTDSADRQLGHLSVYLPWHYQTLERLKYLTLPRTCIYGWLVSKLVFSPILAS</sequence>
<dbReference type="AlphaFoldDB" id="A0A0P1APL2"/>
<reference evidence="2" key="1">
    <citation type="submission" date="2014-09" db="EMBL/GenBank/DDBJ databases">
        <authorList>
            <person name="Sharma Rahul"/>
            <person name="Thines Marco"/>
        </authorList>
    </citation>
    <scope>NUCLEOTIDE SEQUENCE [LARGE SCALE GENOMIC DNA]</scope>
</reference>
<dbReference type="GeneID" id="36408716"/>
<evidence type="ECO:0000313" key="2">
    <source>
        <dbReference type="Proteomes" id="UP000054928"/>
    </source>
</evidence>
<keyword evidence="2" id="KW-1185">Reference proteome</keyword>